<proteinExistence type="predicted"/>
<accession>A0ACC1WPK6</accession>
<reference evidence="1 2" key="1">
    <citation type="journal article" date="2023" name="Science">
        <title>Complex scaffold remodeling in plant triterpene biosynthesis.</title>
        <authorList>
            <person name="De La Pena R."/>
            <person name="Hodgson H."/>
            <person name="Liu J.C."/>
            <person name="Stephenson M.J."/>
            <person name="Martin A.C."/>
            <person name="Owen C."/>
            <person name="Harkess A."/>
            <person name="Leebens-Mack J."/>
            <person name="Jimenez L.E."/>
            <person name="Osbourn A."/>
            <person name="Sattely E.S."/>
        </authorList>
    </citation>
    <scope>NUCLEOTIDE SEQUENCE [LARGE SCALE GENOMIC DNA]</scope>
    <source>
        <strain evidence="2">cv. JPN11</strain>
        <tissue evidence="1">Leaf</tissue>
    </source>
</reference>
<dbReference type="EMBL" id="CM051407">
    <property type="protein sequence ID" value="KAJ4700877.1"/>
    <property type="molecule type" value="Genomic_DNA"/>
</dbReference>
<protein>
    <submittedName>
        <fullName evidence="1">PsbP family</fullName>
    </submittedName>
</protein>
<dbReference type="Proteomes" id="UP001164539">
    <property type="component" value="Chromosome 14"/>
</dbReference>
<sequence>MGTTLFSSCSFSRTYNHKFLVHTSVLENGKSRVKSVACSSGSELVDGESERYNGIMKRRSVLLSGASLISSTVFGFPGDGYAAVKQGLLAGRIPGLSEPDEQGWRTYRRPDDKSGGHGVGWSPIIPYKFSVPEDWDEVPVSIADLGGTEIDLRFASPKEGRLFVIVAPVLRFADDLGDNATIEKIGPPEKVINAFGPEVIGENVEGKVLSMNVEEYSGRKYYQYELEPPHALITATAAGNRLYLFNVTGNGLQWKRHYKDLKKIADSFRVV</sequence>
<evidence type="ECO:0000313" key="1">
    <source>
        <dbReference type="EMBL" id="KAJ4700877.1"/>
    </source>
</evidence>
<organism evidence="1 2">
    <name type="scientific">Melia azedarach</name>
    <name type="common">Chinaberry tree</name>
    <dbReference type="NCBI Taxonomy" id="155640"/>
    <lineage>
        <taxon>Eukaryota</taxon>
        <taxon>Viridiplantae</taxon>
        <taxon>Streptophyta</taxon>
        <taxon>Embryophyta</taxon>
        <taxon>Tracheophyta</taxon>
        <taxon>Spermatophyta</taxon>
        <taxon>Magnoliopsida</taxon>
        <taxon>eudicotyledons</taxon>
        <taxon>Gunneridae</taxon>
        <taxon>Pentapetalae</taxon>
        <taxon>rosids</taxon>
        <taxon>malvids</taxon>
        <taxon>Sapindales</taxon>
        <taxon>Meliaceae</taxon>
        <taxon>Melia</taxon>
    </lineage>
</organism>
<gene>
    <name evidence="1" type="ORF">OWV82_024197</name>
</gene>
<name>A0ACC1WPK6_MELAZ</name>
<keyword evidence="2" id="KW-1185">Reference proteome</keyword>
<comment type="caution">
    <text evidence="1">The sequence shown here is derived from an EMBL/GenBank/DDBJ whole genome shotgun (WGS) entry which is preliminary data.</text>
</comment>
<evidence type="ECO:0000313" key="2">
    <source>
        <dbReference type="Proteomes" id="UP001164539"/>
    </source>
</evidence>